<accession>A0A899FY97</accession>
<evidence type="ECO:0000313" key="13">
    <source>
        <dbReference type="EMBL" id="QSL65285.1"/>
    </source>
</evidence>
<evidence type="ECO:0000256" key="5">
    <source>
        <dbReference type="ARBA" id="ARBA00022840"/>
    </source>
</evidence>
<dbReference type="InterPro" id="IPR009080">
    <property type="entry name" value="tRNAsynth_Ia_anticodon-bd"/>
</dbReference>
<evidence type="ECO:0000256" key="7">
    <source>
        <dbReference type="ARBA" id="ARBA00023146"/>
    </source>
</evidence>
<keyword evidence="14" id="KW-1185">Reference proteome</keyword>
<keyword evidence="5 10" id="KW-0067">ATP-binding</keyword>
<dbReference type="GO" id="GO:0004825">
    <property type="term" value="F:methionine-tRNA ligase activity"/>
    <property type="evidence" value="ECO:0007669"/>
    <property type="project" value="UniProtKB-EC"/>
</dbReference>
<keyword evidence="3 10" id="KW-0436">Ligase</keyword>
<evidence type="ECO:0000256" key="6">
    <source>
        <dbReference type="ARBA" id="ARBA00022917"/>
    </source>
</evidence>
<organism evidence="13 14">
    <name type="scientific">Pneumocystis wakefieldiae</name>
    <dbReference type="NCBI Taxonomy" id="38082"/>
    <lineage>
        <taxon>Eukaryota</taxon>
        <taxon>Fungi</taxon>
        <taxon>Dikarya</taxon>
        <taxon>Ascomycota</taxon>
        <taxon>Taphrinomycotina</taxon>
        <taxon>Pneumocystomycetes</taxon>
        <taxon>Pneumocystaceae</taxon>
        <taxon>Pneumocystis</taxon>
    </lineage>
</organism>
<dbReference type="InterPro" id="IPR013155">
    <property type="entry name" value="M/V/L/I-tRNA-synth_anticd-bd"/>
</dbReference>
<feature type="domain" description="Methionyl/Leucyl tRNA synthetase" evidence="12">
    <location>
        <begin position="44"/>
        <end position="407"/>
    </location>
</feature>
<dbReference type="OrthoDB" id="24670at2759"/>
<dbReference type="AlphaFoldDB" id="A0A899FY97"/>
<gene>
    <name evidence="13" type="ORF">MERGE_002594</name>
</gene>
<evidence type="ECO:0000256" key="10">
    <source>
        <dbReference type="RuleBase" id="RU363039"/>
    </source>
</evidence>
<evidence type="ECO:0000256" key="9">
    <source>
        <dbReference type="ARBA" id="ARBA00068817"/>
    </source>
</evidence>
<dbReference type="Gene3D" id="3.40.50.620">
    <property type="entry name" value="HUPs"/>
    <property type="match status" value="1"/>
</dbReference>
<keyword evidence="4 10" id="KW-0547">Nucleotide-binding</keyword>
<dbReference type="NCBIfam" id="TIGR00398">
    <property type="entry name" value="metG"/>
    <property type="match status" value="1"/>
</dbReference>
<dbReference type="EMBL" id="CP054536">
    <property type="protein sequence ID" value="QSL65285.1"/>
    <property type="molecule type" value="Genomic_DNA"/>
</dbReference>
<dbReference type="InterPro" id="IPR015413">
    <property type="entry name" value="Methionyl/Leucyl_tRNA_Synth"/>
</dbReference>
<protein>
    <recommendedName>
        <fullName evidence="9">Probable methionine--tRNA ligase, mitochondrial</fullName>
        <ecNumber evidence="2">6.1.1.10</ecNumber>
    </recommendedName>
</protein>
<evidence type="ECO:0000256" key="8">
    <source>
        <dbReference type="ARBA" id="ARBA00047364"/>
    </source>
</evidence>
<dbReference type="Gene3D" id="1.10.730.10">
    <property type="entry name" value="Isoleucyl-tRNA Synthetase, Domain 1"/>
    <property type="match status" value="1"/>
</dbReference>
<sequence length="563" mass="65394">MLIFNKKYVKNCLKPAFTGPYLSKLSTSFLLFYRKNYSSTAKTYYITTPIFYVNSDPHIGHLYTLVLADVIQRYIQLKDRSTILRIGTDEHGIKVETAASKSGLSPFLFCEKMSQRFKYLAELANIDYKGFIRTTDSKHCQSVCYFWKVLRDKGYIYQSKHEGWYAARDETFYPSIAVKKIQNSDGTTSTISVETGAHVEWTSENNYHFRLSKFKNQLLDHYRKNPCFIIPSSVQNNLYHVIEQGLNDISISRPSSRYSWGIRVPDDESQTIYVWFDALLSYITSAGYPWSNSMLGHWPANIHLIGKDILRFHCILWPALLLAADLPLPYQIVSHSHWTINNIKMSKSLGNIVNPFSKIQTFGADSVRYFLIKEGRLESDKNYDLSDFIRNYNVDLRGKLGNLLLRVCSSHFDLKRALLCSKEYDVDKNTLFQEFDANINTIAEKVDDHMSKFQLHAALQSIFHFITSINKFFQDFEPWKYCNQPDKVDPVIYRTLEAIRLSAILLKPFIPDKAFEILNKLDVQPSRRSFKFCKLGLDKTYLQTQSKTNKLLFPELSSMYSEK</sequence>
<comment type="similarity">
    <text evidence="1 10">Belongs to the class-I aminoacyl-tRNA synthetase family.</text>
</comment>
<dbReference type="Pfam" id="PF08264">
    <property type="entry name" value="Anticodon_1"/>
    <property type="match status" value="1"/>
</dbReference>
<keyword evidence="6 10" id="KW-0648">Protein biosynthesis</keyword>
<dbReference type="PANTHER" id="PTHR43326:SF1">
    <property type="entry name" value="METHIONINE--TRNA LIGASE, MITOCHONDRIAL"/>
    <property type="match status" value="1"/>
</dbReference>
<dbReference type="GO" id="GO:0006431">
    <property type="term" value="P:methionyl-tRNA aminoacylation"/>
    <property type="evidence" value="ECO:0007669"/>
    <property type="project" value="InterPro"/>
</dbReference>
<comment type="catalytic activity">
    <reaction evidence="8">
        <text>tRNA(Met) + L-methionine + ATP = L-methionyl-tRNA(Met) + AMP + diphosphate</text>
        <dbReference type="Rhea" id="RHEA:13481"/>
        <dbReference type="Rhea" id="RHEA-COMP:9667"/>
        <dbReference type="Rhea" id="RHEA-COMP:9698"/>
        <dbReference type="ChEBI" id="CHEBI:30616"/>
        <dbReference type="ChEBI" id="CHEBI:33019"/>
        <dbReference type="ChEBI" id="CHEBI:57844"/>
        <dbReference type="ChEBI" id="CHEBI:78442"/>
        <dbReference type="ChEBI" id="CHEBI:78530"/>
        <dbReference type="ChEBI" id="CHEBI:456215"/>
        <dbReference type="EC" id="6.1.1.10"/>
    </reaction>
</comment>
<dbReference type="InterPro" id="IPR014758">
    <property type="entry name" value="Met-tRNA_synth"/>
</dbReference>
<dbReference type="EC" id="6.1.1.10" evidence="2"/>
<dbReference type="Pfam" id="PF09334">
    <property type="entry name" value="tRNA-synt_1g"/>
    <property type="match status" value="1"/>
</dbReference>
<dbReference type="InterPro" id="IPR033911">
    <property type="entry name" value="MetRS_core"/>
</dbReference>
<evidence type="ECO:0000256" key="2">
    <source>
        <dbReference type="ARBA" id="ARBA00012838"/>
    </source>
</evidence>
<evidence type="ECO:0000256" key="1">
    <source>
        <dbReference type="ARBA" id="ARBA00005594"/>
    </source>
</evidence>
<name>A0A899FY97_9ASCO</name>
<dbReference type="FunFam" id="2.170.220.10:FF:000001">
    <property type="entry name" value="methionine--tRNA ligase, mitochondrial"/>
    <property type="match status" value="1"/>
</dbReference>
<dbReference type="PRINTS" id="PR01041">
    <property type="entry name" value="TRNASYNTHMET"/>
</dbReference>
<dbReference type="Proteomes" id="UP000663699">
    <property type="component" value="Chromosome 5"/>
</dbReference>
<proteinExistence type="inferred from homology"/>
<evidence type="ECO:0000256" key="3">
    <source>
        <dbReference type="ARBA" id="ARBA00022598"/>
    </source>
</evidence>
<evidence type="ECO:0000313" key="14">
    <source>
        <dbReference type="Proteomes" id="UP000663699"/>
    </source>
</evidence>
<evidence type="ECO:0000259" key="12">
    <source>
        <dbReference type="Pfam" id="PF09334"/>
    </source>
</evidence>
<dbReference type="GO" id="GO:0005739">
    <property type="term" value="C:mitochondrion"/>
    <property type="evidence" value="ECO:0007669"/>
    <property type="project" value="UniProtKB-ARBA"/>
</dbReference>
<dbReference type="SUPFAM" id="SSF47323">
    <property type="entry name" value="Anticodon-binding domain of a subclass of class I aminoacyl-tRNA synthetases"/>
    <property type="match status" value="1"/>
</dbReference>
<dbReference type="Gene3D" id="2.170.220.10">
    <property type="match status" value="1"/>
</dbReference>
<reference evidence="13" key="1">
    <citation type="submission" date="2020-06" db="EMBL/GenBank/DDBJ databases">
        <title>Genomes of multiple members of Pneumocystis genus reveal paths to human pathogen Pneumocystis jirovecii.</title>
        <authorList>
            <person name="Cisse O.H."/>
            <person name="Ma L."/>
            <person name="Dekker J."/>
            <person name="Khil P."/>
            <person name="Jo J."/>
            <person name="Brenchley J."/>
            <person name="Blair R."/>
            <person name="Pahar B."/>
            <person name="Chabe M."/>
            <person name="Van Rompay K.A."/>
            <person name="Keesler R."/>
            <person name="Sukura A."/>
            <person name="Hirsch V."/>
            <person name="Kutty G."/>
            <person name="Liu Y."/>
            <person name="Peng L."/>
            <person name="Chen J."/>
            <person name="Song J."/>
            <person name="Weissenbacher-Lang C."/>
            <person name="Xu J."/>
            <person name="Upham N.S."/>
            <person name="Stajich J.E."/>
            <person name="Cuomo C.A."/>
            <person name="Cushion M.T."/>
            <person name="Kovacs J.A."/>
        </authorList>
    </citation>
    <scope>NUCLEOTIDE SEQUENCE</scope>
    <source>
        <strain evidence="13">2A</strain>
    </source>
</reference>
<dbReference type="InterPro" id="IPR023457">
    <property type="entry name" value="Met-tRNA_synth_2"/>
</dbReference>
<dbReference type="PANTHER" id="PTHR43326">
    <property type="entry name" value="METHIONYL-TRNA SYNTHETASE"/>
    <property type="match status" value="1"/>
</dbReference>
<dbReference type="InterPro" id="IPR014729">
    <property type="entry name" value="Rossmann-like_a/b/a_fold"/>
</dbReference>
<evidence type="ECO:0000259" key="11">
    <source>
        <dbReference type="Pfam" id="PF08264"/>
    </source>
</evidence>
<keyword evidence="7 10" id="KW-0030">Aminoacyl-tRNA synthetase</keyword>
<dbReference type="GO" id="GO:0005524">
    <property type="term" value="F:ATP binding"/>
    <property type="evidence" value="ECO:0007669"/>
    <property type="project" value="UniProtKB-KW"/>
</dbReference>
<dbReference type="SUPFAM" id="SSF52374">
    <property type="entry name" value="Nucleotidylyl transferase"/>
    <property type="match status" value="1"/>
</dbReference>
<feature type="domain" description="Methionyl/Valyl/Leucyl/Isoleucyl-tRNA synthetase anticodon-binding" evidence="11">
    <location>
        <begin position="437"/>
        <end position="521"/>
    </location>
</feature>
<dbReference type="CDD" id="cd00814">
    <property type="entry name" value="MetRS_core"/>
    <property type="match status" value="1"/>
</dbReference>
<evidence type="ECO:0000256" key="4">
    <source>
        <dbReference type="ARBA" id="ARBA00022741"/>
    </source>
</evidence>